<reference evidence="3" key="2">
    <citation type="journal article" date="2021" name="PeerJ">
        <title>Extensive microbial diversity within the chicken gut microbiome revealed by metagenomics and culture.</title>
        <authorList>
            <person name="Gilroy R."/>
            <person name="Ravi A."/>
            <person name="Getino M."/>
            <person name="Pursley I."/>
            <person name="Horton D.L."/>
            <person name="Alikhan N.F."/>
            <person name="Baker D."/>
            <person name="Gharbi K."/>
            <person name="Hall N."/>
            <person name="Watson M."/>
            <person name="Adriaenssens E.M."/>
            <person name="Foster-Nyarko E."/>
            <person name="Jarju S."/>
            <person name="Secka A."/>
            <person name="Antonio M."/>
            <person name="Oren A."/>
            <person name="Chaudhuri R.R."/>
            <person name="La Ragione R."/>
            <person name="Hildebrand F."/>
            <person name="Pallen M.J."/>
        </authorList>
    </citation>
    <scope>NUCLEOTIDE SEQUENCE</scope>
    <source>
        <strain evidence="3">9366</strain>
    </source>
</reference>
<evidence type="ECO:0000259" key="1">
    <source>
        <dbReference type="Pfam" id="PF18082"/>
    </source>
</evidence>
<reference evidence="3" key="1">
    <citation type="submission" date="2020-10" db="EMBL/GenBank/DDBJ databases">
        <authorList>
            <person name="Gilroy R."/>
        </authorList>
    </citation>
    <scope>NUCLEOTIDE SEQUENCE</scope>
    <source>
        <strain evidence="3">9366</strain>
    </source>
</reference>
<accession>A0A9D1MN11</accession>
<dbReference type="InterPro" id="IPR041273">
    <property type="entry name" value="NAT_N"/>
</dbReference>
<comment type="caution">
    <text evidence="3">The sequence shown here is derived from an EMBL/GenBank/DDBJ whole genome shotgun (WGS) entry which is preliminary data.</text>
</comment>
<sequence>MNTLIRIARDLSERGCINAEDFDAASEFFGREGEMRAKAEKFVKEGRFLGSDLKEKLAVTLCAADIARVRYAERGIPESIFYDTMSDIGVWTAQARRDGEGEGLSNTPWLLHHVRLELFKLGRLQFQPIKRPVILDMGCALKIARMLPKLCLNVHIPRGGKLDLSACEASLYGAPMFFEKYFRQSYSAFCCLSWLLYPGNKAFMKEKSNILAFSRLFEVIGEKKYDGDALYYIFGARKIDPESITPQTSLQASALEYYKSGGAFGLGFGVRNAQKSRG</sequence>
<feature type="domain" description="N-acyltransferase N-terminal" evidence="1">
    <location>
        <begin position="56"/>
        <end position="116"/>
    </location>
</feature>
<evidence type="ECO:0000259" key="2">
    <source>
        <dbReference type="Pfam" id="PF18164"/>
    </source>
</evidence>
<dbReference type="AlphaFoldDB" id="A0A9D1MN11"/>
<dbReference type="EMBL" id="DVNJ01000029">
    <property type="protein sequence ID" value="HIU63102.1"/>
    <property type="molecule type" value="Genomic_DNA"/>
</dbReference>
<feature type="domain" description="GNAT-like C-terminal" evidence="2">
    <location>
        <begin position="118"/>
        <end position="270"/>
    </location>
</feature>
<dbReference type="InterPro" id="IPR041644">
    <property type="entry name" value="GNAT_C"/>
</dbReference>
<proteinExistence type="predicted"/>
<dbReference type="Proteomes" id="UP000824145">
    <property type="component" value="Unassembled WGS sequence"/>
</dbReference>
<evidence type="ECO:0000313" key="3">
    <source>
        <dbReference type="EMBL" id="HIU63102.1"/>
    </source>
</evidence>
<name>A0A9D1MN11_9FIRM</name>
<organism evidence="3 4">
    <name type="scientific">Candidatus Caccalectryoclostridium excrementigallinarum</name>
    <dbReference type="NCBI Taxonomy" id="2840710"/>
    <lineage>
        <taxon>Bacteria</taxon>
        <taxon>Bacillati</taxon>
        <taxon>Bacillota</taxon>
        <taxon>Clostridia</taxon>
        <taxon>Christensenellales</taxon>
        <taxon>Christensenellaceae</taxon>
        <taxon>Christensenellaceae incertae sedis</taxon>
        <taxon>Candidatus Caccalectryoclostridium</taxon>
    </lineage>
</organism>
<evidence type="ECO:0000313" key="4">
    <source>
        <dbReference type="Proteomes" id="UP000824145"/>
    </source>
</evidence>
<dbReference type="Pfam" id="PF18164">
    <property type="entry name" value="GNAT_C"/>
    <property type="match status" value="1"/>
</dbReference>
<gene>
    <name evidence="3" type="ORF">IAB07_05000</name>
</gene>
<protein>
    <submittedName>
        <fullName evidence="3">DUF5596 domain-containing protein</fullName>
    </submittedName>
</protein>
<dbReference type="Pfam" id="PF18082">
    <property type="entry name" value="NAT_N"/>
    <property type="match status" value="1"/>
</dbReference>
<dbReference type="Gene3D" id="3.40.630.120">
    <property type="match status" value="1"/>
</dbReference>